<evidence type="ECO:0000313" key="3">
    <source>
        <dbReference type="Proteomes" id="UP000246085"/>
    </source>
</evidence>
<reference evidence="2 3" key="1">
    <citation type="submission" date="2018-03" db="EMBL/GenBank/DDBJ databases">
        <authorList>
            <person name="Gully D."/>
        </authorList>
    </citation>
    <scope>NUCLEOTIDE SEQUENCE [LARGE SCALE GENOMIC DNA]</scope>
    <source>
        <strain evidence="2">ORS3257</strain>
    </source>
</reference>
<gene>
    <name evidence="2" type="ORF">BRAD3257_2167</name>
</gene>
<dbReference type="EMBL" id="LS398110">
    <property type="protein sequence ID" value="SPP93247.1"/>
    <property type="molecule type" value="Genomic_DNA"/>
</dbReference>
<dbReference type="KEGG" id="bvz:BRAD3257_2167"/>
<accession>A0A2U3PVP8</accession>
<evidence type="ECO:0000313" key="2">
    <source>
        <dbReference type="EMBL" id="SPP93247.1"/>
    </source>
</evidence>
<dbReference type="AlphaFoldDB" id="A0A2U3PVP8"/>
<evidence type="ECO:0000256" key="1">
    <source>
        <dbReference type="SAM" id="MobiDB-lite"/>
    </source>
</evidence>
<sequence length="74" mass="8172">MNSDQVNANRSLFFAKDGRPYPKELMGIGEVRSPEVRPVQDSPCQGGPAQLCPEEVSQGQNAKQAEQIWSALER</sequence>
<organism evidence="2 3">
    <name type="scientific">Bradyrhizobium vignae</name>
    <dbReference type="NCBI Taxonomy" id="1549949"/>
    <lineage>
        <taxon>Bacteria</taxon>
        <taxon>Pseudomonadati</taxon>
        <taxon>Pseudomonadota</taxon>
        <taxon>Alphaproteobacteria</taxon>
        <taxon>Hyphomicrobiales</taxon>
        <taxon>Nitrobacteraceae</taxon>
        <taxon>Bradyrhizobium</taxon>
    </lineage>
</organism>
<protein>
    <submittedName>
        <fullName evidence="2">Uncharacterized protein</fullName>
    </submittedName>
</protein>
<proteinExistence type="predicted"/>
<dbReference type="Proteomes" id="UP000246085">
    <property type="component" value="Chromosome BRAD3257"/>
</dbReference>
<feature type="region of interest" description="Disordered" evidence="1">
    <location>
        <begin position="30"/>
        <end position="74"/>
    </location>
</feature>
<name>A0A2U3PVP8_9BRAD</name>